<sequence length="443" mass="47718">MGAFNTIAFKPEYCDGCNACMTACATAKAGNSDILNSRIQIVADGETFELAMCRQCADPKCVANCPAAALAKNGADGVIEWDGTKCVNCLLCTVGCAYGGIVHNAAVGHVVKCDTCDGDPACVKACERGALKYHTTANIYNEVGDLEDLFVPGLAGCQGCNTELIMRHTMRRIGPDSVLAAPPGCIPGMGSVGYNGLTGTKVPVFHPLLTNTASMLTGIKRHYKRQGREVNAVALAGDGGTADVGFQSLSGAAERGEQILFICVDNEGYMNTGMQRSGCTPFGAWTSTTPVGERGKGKTQDAKNLPLLMMMHNCEYVATASTAFMEDLYEKLDRAIDASKRGFAYLHIYSPCTTGWRFPSAENIEVARKAVETNFVMLWEFNPRDGLRLSRSLDDARPIDEYLNALGKYRHLEPEQVGHIEATLHKNVELIRGFAEGRRHAMA</sequence>
<dbReference type="Proteomes" id="UP000662914">
    <property type="component" value="Chromosome"/>
</dbReference>
<dbReference type="Pfam" id="PF13247">
    <property type="entry name" value="Fer4_11"/>
    <property type="match status" value="1"/>
</dbReference>
<dbReference type="Gene3D" id="3.40.50.970">
    <property type="match status" value="1"/>
</dbReference>
<feature type="domain" description="4Fe-4S ferredoxin-type" evidence="2">
    <location>
        <begin position="5"/>
        <end position="34"/>
    </location>
</feature>
<evidence type="ECO:0000259" key="2">
    <source>
        <dbReference type="PROSITE" id="PS51379"/>
    </source>
</evidence>
<dbReference type="PROSITE" id="PS51379">
    <property type="entry name" value="4FE4S_FER_2"/>
    <property type="match status" value="2"/>
</dbReference>
<dbReference type="InterPro" id="IPR054808">
    <property type="entry name" value="PadI"/>
</dbReference>
<reference evidence="3" key="1">
    <citation type="journal article" name="DNA Res.">
        <title>The physiological potential of anammox bacteria as revealed by their core genome structure.</title>
        <authorList>
            <person name="Okubo T."/>
            <person name="Toyoda A."/>
            <person name="Fukuhara K."/>
            <person name="Uchiyama I."/>
            <person name="Harigaya Y."/>
            <person name="Kuroiwa M."/>
            <person name="Suzuki T."/>
            <person name="Murakami Y."/>
            <person name="Suwa Y."/>
            <person name="Takami H."/>
        </authorList>
    </citation>
    <scope>NUCLEOTIDE SEQUENCE</scope>
    <source>
        <strain evidence="3">317325-3</strain>
    </source>
</reference>
<dbReference type="InterPro" id="IPR011766">
    <property type="entry name" value="TPP_enzyme_TPP-bd"/>
</dbReference>
<evidence type="ECO:0000313" key="3">
    <source>
        <dbReference type="EMBL" id="BBO20573.1"/>
    </source>
</evidence>
<dbReference type="GO" id="GO:0044281">
    <property type="term" value="P:small molecule metabolic process"/>
    <property type="evidence" value="ECO:0007669"/>
    <property type="project" value="UniProtKB-ARBA"/>
</dbReference>
<dbReference type="KEGG" id="ddz:DSYM_12720"/>
<dbReference type="InterPro" id="IPR029061">
    <property type="entry name" value="THDP-binding"/>
</dbReference>
<keyword evidence="1" id="KW-0560">Oxidoreductase</keyword>
<gene>
    <name evidence="3" type="ORF">DSYM_12720</name>
</gene>
<organism evidence="3 4">
    <name type="scientific">Candidatus Desulfobacillus denitrificans</name>
    <dbReference type="NCBI Taxonomy" id="2608985"/>
    <lineage>
        <taxon>Bacteria</taxon>
        <taxon>Pseudomonadati</taxon>
        <taxon>Pseudomonadota</taxon>
        <taxon>Betaproteobacteria</taxon>
        <taxon>Candidatus Desulfobacillus</taxon>
    </lineage>
</organism>
<dbReference type="Gene3D" id="3.30.70.20">
    <property type="match status" value="2"/>
</dbReference>
<dbReference type="SUPFAM" id="SSF52518">
    <property type="entry name" value="Thiamin diphosphate-binding fold (THDP-binding)"/>
    <property type="match status" value="1"/>
</dbReference>
<evidence type="ECO:0000256" key="1">
    <source>
        <dbReference type="ARBA" id="ARBA00023002"/>
    </source>
</evidence>
<dbReference type="GO" id="GO:0030976">
    <property type="term" value="F:thiamine pyrophosphate binding"/>
    <property type="evidence" value="ECO:0007669"/>
    <property type="project" value="InterPro"/>
</dbReference>
<dbReference type="Pfam" id="PF02775">
    <property type="entry name" value="TPP_enzyme_C"/>
    <property type="match status" value="1"/>
</dbReference>
<dbReference type="CDD" id="cd10550">
    <property type="entry name" value="DMSOR_beta_like"/>
    <property type="match status" value="1"/>
</dbReference>
<dbReference type="AlphaFoldDB" id="A0A809QYS2"/>
<dbReference type="InterPro" id="IPR017896">
    <property type="entry name" value="4Fe4S_Fe-S-bd"/>
</dbReference>
<dbReference type="PANTHER" id="PTHR42897:SF1">
    <property type="entry name" value="2-OXOACID OXIDOREDUCTASE (FERREDOXIN)"/>
    <property type="match status" value="1"/>
</dbReference>
<dbReference type="SUPFAM" id="SSF54862">
    <property type="entry name" value="4Fe-4S ferredoxins"/>
    <property type="match status" value="1"/>
</dbReference>
<evidence type="ECO:0000313" key="4">
    <source>
        <dbReference type="Proteomes" id="UP000662914"/>
    </source>
</evidence>
<feature type="domain" description="4Fe-4S ferredoxin-type" evidence="2">
    <location>
        <begin position="77"/>
        <end position="106"/>
    </location>
</feature>
<dbReference type="NCBIfam" id="NF045766">
    <property type="entry name" value="PhenlGlyoxDHPadI"/>
    <property type="match status" value="1"/>
</dbReference>
<accession>A0A809QYS2</accession>
<dbReference type="InterPro" id="IPR051479">
    <property type="entry name" value="PorB-like"/>
</dbReference>
<dbReference type="GO" id="GO:0016491">
    <property type="term" value="F:oxidoreductase activity"/>
    <property type="evidence" value="ECO:0007669"/>
    <property type="project" value="UniProtKB-KW"/>
</dbReference>
<dbReference type="EMBL" id="AP021857">
    <property type="protein sequence ID" value="BBO20573.1"/>
    <property type="molecule type" value="Genomic_DNA"/>
</dbReference>
<dbReference type="CDD" id="cd03376">
    <property type="entry name" value="TPP_PFOR_porB_like"/>
    <property type="match status" value="1"/>
</dbReference>
<dbReference type="PANTHER" id="PTHR42897">
    <property type="entry name" value="PYRUVATE SYNTHASE SUBUNIT PORB"/>
    <property type="match status" value="1"/>
</dbReference>
<proteinExistence type="predicted"/>
<name>A0A809QYS2_9PROT</name>
<protein>
    <submittedName>
        <fullName evidence="3">Phenylglyoxylate dehydrogenase</fullName>
    </submittedName>
</protein>